<dbReference type="AlphaFoldDB" id="A0A377N6F3"/>
<protein>
    <submittedName>
        <fullName evidence="1">Uncharacterized protein</fullName>
    </submittedName>
</protein>
<accession>A0A377N6F3</accession>
<name>A0A377N6F3_9GAMM</name>
<dbReference type="Proteomes" id="UP000254304">
    <property type="component" value="Unassembled WGS sequence"/>
</dbReference>
<dbReference type="EMBL" id="UGGO01000001">
    <property type="protein sequence ID" value="STQ42388.1"/>
    <property type="molecule type" value="Genomic_DNA"/>
</dbReference>
<organism evidence="1 2">
    <name type="scientific">Ewingella americana</name>
    <dbReference type="NCBI Taxonomy" id="41202"/>
    <lineage>
        <taxon>Bacteria</taxon>
        <taxon>Pseudomonadati</taxon>
        <taxon>Pseudomonadota</taxon>
        <taxon>Gammaproteobacteria</taxon>
        <taxon>Enterobacterales</taxon>
        <taxon>Yersiniaceae</taxon>
        <taxon>Ewingella</taxon>
    </lineage>
</organism>
<sequence>MNQFTRGMLKENYGWGEWEYAQDSGYGRNPHSYMACYYKP</sequence>
<evidence type="ECO:0000313" key="1">
    <source>
        <dbReference type="EMBL" id="STQ42388.1"/>
    </source>
</evidence>
<evidence type="ECO:0000313" key="2">
    <source>
        <dbReference type="Proteomes" id="UP000254304"/>
    </source>
</evidence>
<proteinExistence type="predicted"/>
<gene>
    <name evidence="1" type="ORF">NCTC12157_00041</name>
</gene>
<reference evidence="1 2" key="1">
    <citation type="submission" date="2018-06" db="EMBL/GenBank/DDBJ databases">
        <authorList>
            <consortium name="Pathogen Informatics"/>
            <person name="Doyle S."/>
        </authorList>
    </citation>
    <scope>NUCLEOTIDE SEQUENCE [LARGE SCALE GENOMIC DNA]</scope>
    <source>
        <strain evidence="1 2">NCTC12157</strain>
    </source>
</reference>